<organism evidence="1 2">
    <name type="scientific">Pseudomarimonas arenosa</name>
    <dbReference type="NCBI Taxonomy" id="2774145"/>
    <lineage>
        <taxon>Bacteria</taxon>
        <taxon>Pseudomonadati</taxon>
        <taxon>Pseudomonadota</taxon>
        <taxon>Gammaproteobacteria</taxon>
        <taxon>Lysobacterales</taxon>
        <taxon>Lysobacteraceae</taxon>
        <taxon>Pseudomarimonas</taxon>
    </lineage>
</organism>
<evidence type="ECO:0000313" key="1">
    <source>
        <dbReference type="EMBL" id="MBD8526121.1"/>
    </source>
</evidence>
<dbReference type="EMBL" id="JACYTR010000017">
    <property type="protein sequence ID" value="MBD8526121.1"/>
    <property type="molecule type" value="Genomic_DNA"/>
</dbReference>
<name>A0AAW3ZP62_9GAMM</name>
<keyword evidence="2" id="KW-1185">Reference proteome</keyword>
<gene>
    <name evidence="1" type="ORF">IFO71_10270</name>
</gene>
<protein>
    <submittedName>
        <fullName evidence="1">Uncharacterized protein</fullName>
    </submittedName>
</protein>
<proteinExistence type="predicted"/>
<accession>A0AAW3ZP62</accession>
<dbReference type="AlphaFoldDB" id="A0AAW3ZP62"/>
<reference evidence="1 2" key="1">
    <citation type="submission" date="2020-09" db="EMBL/GenBank/DDBJ databases">
        <title>Pseudoxanthomonas sp. CAU 1598 isolated from sand of Yaerae Beach.</title>
        <authorList>
            <person name="Kim W."/>
        </authorList>
    </citation>
    <scope>NUCLEOTIDE SEQUENCE [LARGE SCALE GENOMIC DNA]</scope>
    <source>
        <strain evidence="1 2">CAU 1598</strain>
    </source>
</reference>
<dbReference type="Proteomes" id="UP000613768">
    <property type="component" value="Unassembled WGS sequence"/>
</dbReference>
<sequence length="60" mass="6885">MSTWIWMFLACWLVLLLAMAGLGFSLLWRGRTPSLGCADRARCTRLRCEACPRTQHKESL</sequence>
<comment type="caution">
    <text evidence="1">The sequence shown here is derived from an EMBL/GenBank/DDBJ whole genome shotgun (WGS) entry which is preliminary data.</text>
</comment>
<evidence type="ECO:0000313" key="2">
    <source>
        <dbReference type="Proteomes" id="UP000613768"/>
    </source>
</evidence>
<dbReference type="RefSeq" id="WP_192029543.1">
    <property type="nucleotide sequence ID" value="NZ_JACYTR010000017.1"/>
</dbReference>